<dbReference type="OrthoDB" id="9767256at2"/>
<organism evidence="6 7">
    <name type="scientific">Megasphaera stantonii</name>
    <dbReference type="NCBI Taxonomy" id="2144175"/>
    <lineage>
        <taxon>Bacteria</taxon>
        <taxon>Bacillati</taxon>
        <taxon>Bacillota</taxon>
        <taxon>Negativicutes</taxon>
        <taxon>Veillonellales</taxon>
        <taxon>Veillonellaceae</taxon>
        <taxon>Megasphaera</taxon>
    </lineage>
</organism>
<evidence type="ECO:0000313" key="7">
    <source>
        <dbReference type="Proteomes" id="UP000254337"/>
    </source>
</evidence>
<dbReference type="InterPro" id="IPR016164">
    <property type="entry name" value="FAD-linked_Oxase-like_C"/>
</dbReference>
<evidence type="ECO:0000259" key="5">
    <source>
        <dbReference type="PROSITE" id="PS51387"/>
    </source>
</evidence>
<evidence type="ECO:0000256" key="2">
    <source>
        <dbReference type="ARBA" id="ARBA00022630"/>
    </source>
</evidence>
<dbReference type="Gene3D" id="1.10.45.10">
    <property type="entry name" value="Vanillyl-alcohol Oxidase, Chain A, domain 4"/>
    <property type="match status" value="1"/>
</dbReference>
<proteinExistence type="predicted"/>
<dbReference type="Proteomes" id="UP000254337">
    <property type="component" value="Chromosome"/>
</dbReference>
<dbReference type="Gene3D" id="3.30.70.2740">
    <property type="match status" value="1"/>
</dbReference>
<protein>
    <submittedName>
        <fullName evidence="6">FAD-binding oxidoreductase</fullName>
    </submittedName>
</protein>
<dbReference type="Pfam" id="PF02913">
    <property type="entry name" value="FAD-oxidase_C"/>
    <property type="match status" value="1"/>
</dbReference>
<dbReference type="GO" id="GO:0071949">
    <property type="term" value="F:FAD binding"/>
    <property type="evidence" value="ECO:0007669"/>
    <property type="project" value="InterPro"/>
</dbReference>
<comment type="cofactor">
    <cofactor evidence="1">
        <name>FAD</name>
        <dbReference type="ChEBI" id="CHEBI:57692"/>
    </cofactor>
</comment>
<keyword evidence="7" id="KW-1185">Reference proteome</keyword>
<feature type="domain" description="FAD-binding PCMH-type" evidence="5">
    <location>
        <begin position="44"/>
        <end position="223"/>
    </location>
</feature>
<dbReference type="InterPro" id="IPR016171">
    <property type="entry name" value="Vanillyl_alc_oxidase_C-sub2"/>
</dbReference>
<accession>A0A346AZB8</accession>
<dbReference type="InterPro" id="IPR036318">
    <property type="entry name" value="FAD-bd_PCMH-like_sf"/>
</dbReference>
<reference evidence="6 7" key="1">
    <citation type="submission" date="2018-05" db="EMBL/GenBank/DDBJ databases">
        <title>Complete genome sequence of Megasphaera sp. AJH120T, isolated from the ceca of a chicken.</title>
        <authorList>
            <person name="Maki J."/>
            <person name="Looft T."/>
        </authorList>
    </citation>
    <scope>NUCLEOTIDE SEQUENCE [LARGE SCALE GENOMIC DNA]</scope>
    <source>
        <strain evidence="6 7">AJH120</strain>
    </source>
</reference>
<dbReference type="Gene3D" id="3.30.465.10">
    <property type="match status" value="1"/>
</dbReference>
<dbReference type="InterPro" id="IPR016166">
    <property type="entry name" value="FAD-bd_PCMH"/>
</dbReference>
<evidence type="ECO:0000313" key="6">
    <source>
        <dbReference type="EMBL" id="AXL21211.1"/>
    </source>
</evidence>
<dbReference type="Pfam" id="PF01565">
    <property type="entry name" value="FAD_binding_4"/>
    <property type="match status" value="1"/>
</dbReference>
<sequence length="470" mass="51724">MSTFNKVTDELVQELKSVLGEKGVTVDPEKLDVYKTDEEGNSYWFHTPEVVVFPETTEQVAEVVKLANKYLVPITPRAAGSGVACGAIPVHGGMVMELDRMDKILKIDTDNMYAVVQTGVRTSVIQKTVNEYGLLYAGDPCSADSCQIGGNVATNAGGNKAVKYGTTRNQIYGMKVVTPTGDIVDVGARLQKCSTGYCLEQLICGSEGTLGIVTEVTLKLRPLPPYKFDLVAIFKEDEKGFALPNKILKAGLEPTSIEYMDNKALSMCSKFCKVSLPHVDEGCCYVIITVETFDEDELDKKMEKLSDLCDAMGAVDVIQADDRIWGCRRQFAEAARDIDIMFVAEDFVVPLEHIAEITSKIPGLEEKHGIYSVTSAHIGDGNIHVLPLNVDKLSPIEWMEKMEGFHKDLFDEVYALGGKMSGEHGIGYKKLHDFKRCTPPGEYKMICAIKKALDPNNILNPSKIINVDDQ</sequence>
<keyword evidence="2" id="KW-0285">Flavoprotein</keyword>
<dbReference type="EMBL" id="CP029462">
    <property type="protein sequence ID" value="AXL21211.1"/>
    <property type="molecule type" value="Genomic_DNA"/>
</dbReference>
<dbReference type="PANTHER" id="PTHR42934">
    <property type="entry name" value="GLYCOLATE OXIDASE SUBUNIT GLCD"/>
    <property type="match status" value="1"/>
</dbReference>
<dbReference type="GO" id="GO:0016491">
    <property type="term" value="F:oxidoreductase activity"/>
    <property type="evidence" value="ECO:0007669"/>
    <property type="project" value="UniProtKB-KW"/>
</dbReference>
<dbReference type="PROSITE" id="PS51387">
    <property type="entry name" value="FAD_PCMH"/>
    <property type="match status" value="1"/>
</dbReference>
<keyword evidence="4" id="KW-0560">Oxidoreductase</keyword>
<gene>
    <name evidence="6" type="ORF">DKB62_06365</name>
</gene>
<dbReference type="SUPFAM" id="SSF55103">
    <property type="entry name" value="FAD-linked oxidases, C-terminal domain"/>
    <property type="match status" value="1"/>
</dbReference>
<dbReference type="FunFam" id="1.10.45.10:FF:000001">
    <property type="entry name" value="D-lactate dehydrogenase mitochondrial"/>
    <property type="match status" value="1"/>
</dbReference>
<dbReference type="InterPro" id="IPR004113">
    <property type="entry name" value="FAD-bd_oxidored_4_C"/>
</dbReference>
<name>A0A346AZB8_9FIRM</name>
<dbReference type="KEGG" id="meg:DKB62_06365"/>
<dbReference type="InterPro" id="IPR006094">
    <property type="entry name" value="Oxid_FAD_bind_N"/>
</dbReference>
<dbReference type="InterPro" id="IPR051914">
    <property type="entry name" value="FAD-linked_OxidoTrans_Type4"/>
</dbReference>
<evidence type="ECO:0000256" key="4">
    <source>
        <dbReference type="ARBA" id="ARBA00023002"/>
    </source>
</evidence>
<dbReference type="InterPro" id="IPR016169">
    <property type="entry name" value="FAD-bd_PCMH_sub2"/>
</dbReference>
<dbReference type="AlphaFoldDB" id="A0A346AZB8"/>
<evidence type="ECO:0000256" key="1">
    <source>
        <dbReference type="ARBA" id="ARBA00001974"/>
    </source>
</evidence>
<dbReference type="PANTHER" id="PTHR42934:SF2">
    <property type="entry name" value="GLYCOLATE OXIDASE SUBUNIT GLCD"/>
    <property type="match status" value="1"/>
</dbReference>
<dbReference type="RefSeq" id="WP_107196062.1">
    <property type="nucleotide sequence ID" value="NZ_CP029462.1"/>
</dbReference>
<dbReference type="SUPFAM" id="SSF56176">
    <property type="entry name" value="FAD-binding/transporter-associated domain-like"/>
    <property type="match status" value="1"/>
</dbReference>
<keyword evidence="3" id="KW-0274">FAD</keyword>
<evidence type="ECO:0000256" key="3">
    <source>
        <dbReference type="ARBA" id="ARBA00022827"/>
    </source>
</evidence>